<evidence type="ECO:0000313" key="1">
    <source>
        <dbReference type="EMBL" id="PWB06964.1"/>
    </source>
</evidence>
<accession>A0A2V1IX74</accession>
<evidence type="ECO:0000313" key="2">
    <source>
        <dbReference type="Proteomes" id="UP000244925"/>
    </source>
</evidence>
<comment type="caution">
    <text evidence="1">The sequence shown here is derived from an EMBL/GenBank/DDBJ whole genome shotgun (WGS) entry which is preliminary data.</text>
</comment>
<dbReference type="GeneID" id="93423552"/>
<name>A0A2V1IX74_9BACT</name>
<sequence>MDRQEKIKALYASVSKSKVHREYRDRISFMRGWNGQKIAATLKKVCTYHIDHPDTPLGLIYAQAFKLKVNGSIPSVANF</sequence>
<dbReference type="RefSeq" id="WP_107036349.1">
    <property type="nucleotide sequence ID" value="NZ_CARBNI010000017.1"/>
</dbReference>
<dbReference type="Proteomes" id="UP000244925">
    <property type="component" value="Unassembled WGS sequence"/>
</dbReference>
<dbReference type="EMBL" id="PUBV01000017">
    <property type="protein sequence ID" value="PWB06964.1"/>
    <property type="molecule type" value="Genomic_DNA"/>
</dbReference>
<protein>
    <submittedName>
        <fullName evidence="1">Uncharacterized protein</fullName>
    </submittedName>
</protein>
<proteinExistence type="predicted"/>
<keyword evidence="2" id="KW-1185">Reference proteome</keyword>
<gene>
    <name evidence="1" type="ORF">C5O25_08695</name>
</gene>
<dbReference type="AlphaFoldDB" id="A0A2V1IX74"/>
<reference evidence="2" key="1">
    <citation type="submission" date="2018-02" db="EMBL/GenBank/DDBJ databases">
        <authorList>
            <person name="Clavel T."/>
            <person name="Strowig T."/>
        </authorList>
    </citation>
    <scope>NUCLEOTIDE SEQUENCE [LARGE SCALE GENOMIC DNA]</scope>
    <source>
        <strain evidence="2">DSM 100764</strain>
    </source>
</reference>
<organism evidence="1 2">
    <name type="scientific">Paramuribaculum intestinale</name>
    <dbReference type="NCBI Taxonomy" id="2094151"/>
    <lineage>
        <taxon>Bacteria</taxon>
        <taxon>Pseudomonadati</taxon>
        <taxon>Bacteroidota</taxon>
        <taxon>Bacteroidia</taxon>
        <taxon>Bacteroidales</taxon>
        <taxon>Muribaculaceae</taxon>
        <taxon>Paramuribaculum</taxon>
    </lineage>
</organism>